<dbReference type="EMBL" id="KN835713">
    <property type="protein sequence ID" value="KIK34721.1"/>
    <property type="molecule type" value="Genomic_DNA"/>
</dbReference>
<protein>
    <recommendedName>
        <fullName evidence="3">F-box domain-containing protein</fullName>
    </recommendedName>
</protein>
<dbReference type="InParanoid" id="A0A0C9ZYZ7"/>
<proteinExistence type="predicted"/>
<organism evidence="1 2">
    <name type="scientific">Suillus luteus UH-Slu-Lm8-n1</name>
    <dbReference type="NCBI Taxonomy" id="930992"/>
    <lineage>
        <taxon>Eukaryota</taxon>
        <taxon>Fungi</taxon>
        <taxon>Dikarya</taxon>
        <taxon>Basidiomycota</taxon>
        <taxon>Agaricomycotina</taxon>
        <taxon>Agaricomycetes</taxon>
        <taxon>Agaricomycetidae</taxon>
        <taxon>Boletales</taxon>
        <taxon>Suillineae</taxon>
        <taxon>Suillaceae</taxon>
        <taxon>Suillus</taxon>
    </lineage>
</organism>
<reference evidence="2" key="2">
    <citation type="submission" date="2015-01" db="EMBL/GenBank/DDBJ databases">
        <title>Evolutionary Origins and Diversification of the Mycorrhizal Mutualists.</title>
        <authorList>
            <consortium name="DOE Joint Genome Institute"/>
            <consortium name="Mycorrhizal Genomics Consortium"/>
            <person name="Kohler A."/>
            <person name="Kuo A."/>
            <person name="Nagy L.G."/>
            <person name="Floudas D."/>
            <person name="Copeland A."/>
            <person name="Barry K.W."/>
            <person name="Cichocki N."/>
            <person name="Veneault-Fourrey C."/>
            <person name="LaButti K."/>
            <person name="Lindquist E.A."/>
            <person name="Lipzen A."/>
            <person name="Lundell T."/>
            <person name="Morin E."/>
            <person name="Murat C."/>
            <person name="Riley R."/>
            <person name="Ohm R."/>
            <person name="Sun H."/>
            <person name="Tunlid A."/>
            <person name="Henrissat B."/>
            <person name="Grigoriev I.V."/>
            <person name="Hibbett D.S."/>
            <person name="Martin F."/>
        </authorList>
    </citation>
    <scope>NUCLEOTIDE SEQUENCE [LARGE SCALE GENOMIC DNA]</scope>
    <source>
        <strain evidence="2">UH-Slu-Lm8-n1</strain>
    </source>
</reference>
<reference evidence="1 2" key="1">
    <citation type="submission" date="2014-04" db="EMBL/GenBank/DDBJ databases">
        <authorList>
            <consortium name="DOE Joint Genome Institute"/>
            <person name="Kuo A."/>
            <person name="Ruytinx J."/>
            <person name="Rineau F."/>
            <person name="Colpaert J."/>
            <person name="Kohler A."/>
            <person name="Nagy L.G."/>
            <person name="Floudas D."/>
            <person name="Copeland A."/>
            <person name="Barry K.W."/>
            <person name="Cichocki N."/>
            <person name="Veneault-Fourrey C."/>
            <person name="LaButti K."/>
            <person name="Lindquist E.A."/>
            <person name="Lipzen A."/>
            <person name="Lundell T."/>
            <person name="Morin E."/>
            <person name="Murat C."/>
            <person name="Sun H."/>
            <person name="Tunlid A."/>
            <person name="Henrissat B."/>
            <person name="Grigoriev I.V."/>
            <person name="Hibbett D.S."/>
            <person name="Martin F."/>
            <person name="Nordberg H.P."/>
            <person name="Cantor M.N."/>
            <person name="Hua S.X."/>
        </authorList>
    </citation>
    <scope>NUCLEOTIDE SEQUENCE [LARGE SCALE GENOMIC DNA]</scope>
    <source>
        <strain evidence="1 2">UH-Slu-Lm8-n1</strain>
    </source>
</reference>
<accession>A0A0C9ZYZ7</accession>
<dbReference type="STRING" id="930992.A0A0C9ZYZ7"/>
<dbReference type="HOGENOM" id="CLU_053010_0_0_1"/>
<sequence length="405" mass="46479">MAKPLFIAEILHVIISELAEDKQSLARLAQTSKAFTDPCLDGLWHTMDSFFPFIFLLPRYVRSVLLGEKRSVSYHCKKLKSHWSTLTQRLMTLSRPGIRIQRLGEWEYFDKYARRVRVYLQTDIDAYQKAYQVVSMMREQHLFPNLRDLDWRIIGSYSMELWSLSPSLQSLTILQHPFIGITEFFLRQLAHDAPELESLEIRFSFPDRSIVNTTMGPVPFNRLKSVTIKMLDLAVVDFCRYLSLPSVTSLAISLSCLGKAWHPGSLAFRGLETLTILGDPASASLFVEHVGSTHLRDVFLVLKNEDVTLSDCQKLLTTLFKTHGQSLRLLYCNINGQSISHPSIIDQLVNEFLSELRLYVRGSGMERVRVVLHSLPHHIVGQHTIIVADFINATWTQMELFQNQI</sequence>
<dbReference type="Proteomes" id="UP000054485">
    <property type="component" value="Unassembled WGS sequence"/>
</dbReference>
<dbReference type="OrthoDB" id="3222238at2759"/>
<keyword evidence="2" id="KW-1185">Reference proteome</keyword>
<evidence type="ECO:0008006" key="3">
    <source>
        <dbReference type="Google" id="ProtNLM"/>
    </source>
</evidence>
<evidence type="ECO:0000313" key="1">
    <source>
        <dbReference type="EMBL" id="KIK34721.1"/>
    </source>
</evidence>
<gene>
    <name evidence="1" type="ORF">CY34DRAFT_17528</name>
</gene>
<evidence type="ECO:0000313" key="2">
    <source>
        <dbReference type="Proteomes" id="UP000054485"/>
    </source>
</evidence>
<name>A0A0C9ZYZ7_9AGAM</name>
<dbReference type="AlphaFoldDB" id="A0A0C9ZYZ7"/>